<dbReference type="GO" id="GO:0006508">
    <property type="term" value="P:proteolysis"/>
    <property type="evidence" value="ECO:0007669"/>
    <property type="project" value="UniProtKB-KW"/>
</dbReference>
<protein>
    <submittedName>
        <fullName evidence="3">Membrane protease YdiL (CAAX protease family)</fullName>
    </submittedName>
</protein>
<keyword evidence="3" id="KW-0378">Hydrolase</keyword>
<keyword evidence="1" id="KW-1133">Transmembrane helix</keyword>
<feature type="transmembrane region" description="Helical" evidence="1">
    <location>
        <begin position="277"/>
        <end position="302"/>
    </location>
</feature>
<feature type="transmembrane region" description="Helical" evidence="1">
    <location>
        <begin position="218"/>
        <end position="241"/>
    </location>
</feature>
<feature type="transmembrane region" description="Helical" evidence="1">
    <location>
        <begin position="44"/>
        <end position="68"/>
    </location>
</feature>
<reference evidence="3 4" key="1">
    <citation type="submission" date="2021-03" db="EMBL/GenBank/DDBJ databases">
        <title>Sequencing the genomes of 1000 actinobacteria strains.</title>
        <authorList>
            <person name="Klenk H.-P."/>
        </authorList>
    </citation>
    <scope>NUCLEOTIDE SEQUENCE [LARGE SCALE GENOMIC DNA]</scope>
    <source>
        <strain evidence="3 4">DSM 14564</strain>
    </source>
</reference>
<evidence type="ECO:0000313" key="3">
    <source>
        <dbReference type="EMBL" id="MBP2411155.1"/>
    </source>
</evidence>
<dbReference type="EMBL" id="JAGIOC010000002">
    <property type="protein sequence ID" value="MBP2411155.1"/>
    <property type="molecule type" value="Genomic_DNA"/>
</dbReference>
<feature type="transmembrane region" description="Helical" evidence="1">
    <location>
        <begin position="248"/>
        <end position="265"/>
    </location>
</feature>
<evidence type="ECO:0000256" key="1">
    <source>
        <dbReference type="SAM" id="Phobius"/>
    </source>
</evidence>
<proteinExistence type="predicted"/>
<gene>
    <name evidence="3" type="ORF">JOF44_004122</name>
</gene>
<keyword evidence="1" id="KW-0812">Transmembrane</keyword>
<dbReference type="Pfam" id="PF02517">
    <property type="entry name" value="Rce1-like"/>
    <property type="match status" value="1"/>
</dbReference>
<evidence type="ECO:0000313" key="4">
    <source>
        <dbReference type="Proteomes" id="UP000698222"/>
    </source>
</evidence>
<dbReference type="RefSeq" id="WP_209896323.1">
    <property type="nucleotide sequence ID" value="NZ_BAAAJV010000007.1"/>
</dbReference>
<feature type="transmembrane region" description="Helical" evidence="1">
    <location>
        <begin position="80"/>
        <end position="100"/>
    </location>
</feature>
<sequence>MTPTQARRHRAHLARRRRSIRVLRALWRPLRLTTPGAIPHSTAWALLGGLYSTTWLTATIAALILAFYPQPGPAGTQDAWTLFNSLIPALALTFAGLAILQLLAKTTDTPPSTIGAGMPAGWRGSVATFLLATLIFQMRGVITNALETIPGLPDQNSFPWTPPSSPDAAALLVYDSMLSGAVEEIIVLAVPVVALRAAGHRWPTILITAVLLRTAFHVYYGVIAIPGHLVWALALALLYIATGRIWPLFLAHVMNNGIASLYYVIHQKHPNAATTFLGAAQAVAILCAIAGLLLAILLCSALRAARRQTRPTPA</sequence>
<feature type="domain" description="CAAX prenyl protease 2/Lysostaphin resistance protein A-like" evidence="2">
    <location>
        <begin position="169"/>
        <end position="257"/>
    </location>
</feature>
<organism evidence="3 4">
    <name type="scientific">Brachybacterium fresconis</name>
    <dbReference type="NCBI Taxonomy" id="173363"/>
    <lineage>
        <taxon>Bacteria</taxon>
        <taxon>Bacillati</taxon>
        <taxon>Actinomycetota</taxon>
        <taxon>Actinomycetes</taxon>
        <taxon>Micrococcales</taxon>
        <taxon>Dermabacteraceae</taxon>
        <taxon>Brachybacterium</taxon>
    </lineage>
</organism>
<keyword evidence="4" id="KW-1185">Reference proteome</keyword>
<comment type="caution">
    <text evidence="3">The sequence shown here is derived from an EMBL/GenBank/DDBJ whole genome shotgun (WGS) entry which is preliminary data.</text>
</comment>
<keyword evidence="1" id="KW-0472">Membrane</keyword>
<evidence type="ECO:0000259" key="2">
    <source>
        <dbReference type="Pfam" id="PF02517"/>
    </source>
</evidence>
<keyword evidence="3" id="KW-0645">Protease</keyword>
<dbReference type="GO" id="GO:0008233">
    <property type="term" value="F:peptidase activity"/>
    <property type="evidence" value="ECO:0007669"/>
    <property type="project" value="UniProtKB-KW"/>
</dbReference>
<name>A0ABS4YRP6_9MICO</name>
<feature type="transmembrane region" description="Helical" evidence="1">
    <location>
        <begin position="120"/>
        <end position="136"/>
    </location>
</feature>
<accession>A0ABS4YRP6</accession>
<dbReference type="Proteomes" id="UP000698222">
    <property type="component" value="Unassembled WGS sequence"/>
</dbReference>
<dbReference type="InterPro" id="IPR003675">
    <property type="entry name" value="Rce1/LyrA-like_dom"/>
</dbReference>